<keyword evidence="4 5" id="KW-0472">Membrane</keyword>
<evidence type="ECO:0000256" key="3">
    <source>
        <dbReference type="ARBA" id="ARBA00022989"/>
    </source>
</evidence>
<sequence length="137" mass="14810">MDTFRAIGQAYVSIIGAAIGWFWGVGSPILYMLCAFMVIDYISGVMIAIVSRGLSSAIGARGIFKKILILAFVGIGHMIDAYIIGSGQTFQTAIIFFYLSNEGISIIENATKLGLPVPAKLKDLLEQIDNTKDSNEK</sequence>
<comment type="subcellular location">
    <subcellularLocation>
        <location evidence="1">Membrane</location>
        <topology evidence="1">Multi-pass membrane protein</topology>
    </subcellularLocation>
</comment>
<dbReference type="Proteomes" id="UP001652397">
    <property type="component" value="Unassembled WGS sequence"/>
</dbReference>
<dbReference type="Pfam" id="PF05105">
    <property type="entry name" value="Phage_holin_4_1"/>
    <property type="match status" value="1"/>
</dbReference>
<evidence type="ECO:0000256" key="1">
    <source>
        <dbReference type="ARBA" id="ARBA00004141"/>
    </source>
</evidence>
<comment type="caution">
    <text evidence="6">The sequence shown here is derived from an EMBL/GenBank/DDBJ whole genome shotgun (WGS) entry which is preliminary data.</text>
</comment>
<dbReference type="NCBIfam" id="TIGR01593">
    <property type="entry name" value="holin_tox_secr"/>
    <property type="match status" value="1"/>
</dbReference>
<evidence type="ECO:0000256" key="5">
    <source>
        <dbReference type="SAM" id="Phobius"/>
    </source>
</evidence>
<accession>A0ABT2U4B7</accession>
<evidence type="ECO:0000256" key="4">
    <source>
        <dbReference type="ARBA" id="ARBA00023136"/>
    </source>
</evidence>
<feature type="transmembrane region" description="Helical" evidence="5">
    <location>
        <begin position="29"/>
        <end position="51"/>
    </location>
</feature>
<feature type="transmembrane region" description="Helical" evidence="5">
    <location>
        <begin position="63"/>
        <end position="84"/>
    </location>
</feature>
<gene>
    <name evidence="6" type="ORF">OCV66_10115</name>
</gene>
<keyword evidence="7" id="KW-1185">Reference proteome</keyword>
<reference evidence="6 7" key="1">
    <citation type="journal article" date="2021" name="ISME Commun">
        <title>Automated analysis of genomic sequences facilitates high-throughput and comprehensive description of bacteria.</title>
        <authorList>
            <person name="Hitch T.C.A."/>
        </authorList>
    </citation>
    <scope>NUCLEOTIDE SEQUENCE [LARGE SCALE GENOMIC DNA]</scope>
    <source>
        <strain evidence="6 7">Sanger_34</strain>
    </source>
</reference>
<dbReference type="RefSeq" id="WP_147574229.1">
    <property type="nucleotide sequence ID" value="NZ_JAOQJE010000008.1"/>
</dbReference>
<evidence type="ECO:0000313" key="6">
    <source>
        <dbReference type="EMBL" id="MCU6789438.1"/>
    </source>
</evidence>
<evidence type="ECO:0000313" key="7">
    <source>
        <dbReference type="Proteomes" id="UP001652397"/>
    </source>
</evidence>
<keyword evidence="2 5" id="KW-0812">Transmembrane</keyword>
<protein>
    <submittedName>
        <fullName evidence="6">Phage holin family protein</fullName>
    </submittedName>
</protein>
<dbReference type="EMBL" id="JAOQJE010000008">
    <property type="protein sequence ID" value="MCU6789438.1"/>
    <property type="molecule type" value="Genomic_DNA"/>
</dbReference>
<evidence type="ECO:0000256" key="2">
    <source>
        <dbReference type="ARBA" id="ARBA00022692"/>
    </source>
</evidence>
<organism evidence="6 7">
    <name type="scientific">Agathobaculum ammoniilyticum</name>
    <dbReference type="NCBI Taxonomy" id="2981778"/>
    <lineage>
        <taxon>Bacteria</taxon>
        <taxon>Bacillati</taxon>
        <taxon>Bacillota</taxon>
        <taxon>Clostridia</taxon>
        <taxon>Eubacteriales</taxon>
        <taxon>Butyricicoccaceae</taxon>
        <taxon>Agathobaculum</taxon>
    </lineage>
</organism>
<proteinExistence type="predicted"/>
<feature type="transmembrane region" description="Helical" evidence="5">
    <location>
        <begin position="7"/>
        <end position="23"/>
    </location>
</feature>
<keyword evidence="3 5" id="KW-1133">Transmembrane helix</keyword>
<dbReference type="InterPro" id="IPR006480">
    <property type="entry name" value="Phage_holin_4_1"/>
</dbReference>
<name>A0ABT2U4B7_9FIRM</name>